<evidence type="ECO:0000313" key="3">
    <source>
        <dbReference type="Proteomes" id="UP000634308"/>
    </source>
</evidence>
<reference evidence="3" key="1">
    <citation type="journal article" date="2019" name="Int. J. Syst. Evol. Microbiol.">
        <title>The Global Catalogue of Microorganisms (GCM) 10K type strain sequencing project: providing services to taxonomists for standard genome sequencing and annotation.</title>
        <authorList>
            <consortium name="The Broad Institute Genomics Platform"/>
            <consortium name="The Broad Institute Genome Sequencing Center for Infectious Disease"/>
            <person name="Wu L."/>
            <person name="Ma J."/>
        </authorList>
    </citation>
    <scope>NUCLEOTIDE SEQUENCE [LARGE SCALE GENOMIC DNA]</scope>
    <source>
        <strain evidence="3">JCM 31404</strain>
    </source>
</reference>
<gene>
    <name evidence="2" type="ORF">GCM10008959_37030</name>
</gene>
<name>A0ABQ2RZG5_9DEIO</name>
<keyword evidence="3" id="KW-1185">Reference proteome</keyword>
<organism evidence="2 3">
    <name type="scientific">Deinococcus seoulensis</name>
    <dbReference type="NCBI Taxonomy" id="1837379"/>
    <lineage>
        <taxon>Bacteria</taxon>
        <taxon>Thermotogati</taxon>
        <taxon>Deinococcota</taxon>
        <taxon>Deinococci</taxon>
        <taxon>Deinococcales</taxon>
        <taxon>Deinococcaceae</taxon>
        <taxon>Deinococcus</taxon>
    </lineage>
</organism>
<dbReference type="InterPro" id="IPR056079">
    <property type="entry name" value="DUF7662"/>
</dbReference>
<dbReference type="Pfam" id="PF24698">
    <property type="entry name" value="DUF7662"/>
    <property type="match status" value="1"/>
</dbReference>
<dbReference type="RefSeq" id="WP_189066467.1">
    <property type="nucleotide sequence ID" value="NZ_BMQM01000038.1"/>
</dbReference>
<accession>A0ABQ2RZG5</accession>
<feature type="domain" description="DUF7662" evidence="1">
    <location>
        <begin position="52"/>
        <end position="126"/>
    </location>
</feature>
<dbReference type="EMBL" id="BMQM01000038">
    <property type="protein sequence ID" value="GGR72029.1"/>
    <property type="molecule type" value="Genomic_DNA"/>
</dbReference>
<evidence type="ECO:0000259" key="1">
    <source>
        <dbReference type="Pfam" id="PF24698"/>
    </source>
</evidence>
<proteinExistence type="predicted"/>
<protein>
    <recommendedName>
        <fullName evidence="1">DUF7662 domain-containing protein</fullName>
    </recommendedName>
</protein>
<evidence type="ECO:0000313" key="2">
    <source>
        <dbReference type="EMBL" id="GGR72029.1"/>
    </source>
</evidence>
<sequence length="129" mass="14688">MKTLTVTVSENGQQIAQFEIASESNVADIWKAIEPLRTDKAVPVPIKVGRKYSRLAQAFSQLTDTDTQLSFAQIEDWLGERLPASAREHRAWWANDPSHAQARAWMAPGWRSQDVDLASETLRFRKHQE</sequence>
<comment type="caution">
    <text evidence="2">The sequence shown here is derived from an EMBL/GenBank/DDBJ whole genome shotgun (WGS) entry which is preliminary data.</text>
</comment>
<dbReference type="Proteomes" id="UP000634308">
    <property type="component" value="Unassembled WGS sequence"/>
</dbReference>